<comment type="caution">
    <text evidence="8">The sequence shown here is derived from an EMBL/GenBank/DDBJ whole genome shotgun (WGS) entry which is preliminary data.</text>
</comment>
<dbReference type="InterPro" id="IPR008988">
    <property type="entry name" value="Transcriptional_repressor_C"/>
</dbReference>
<comment type="function">
    <text evidence="6">Acts both as a biotin--[acetyl-CoA-carboxylase] ligase and a biotin-operon repressor. In the presence of ATP, BirA activates biotin to form the BirA-biotinyl-5'-adenylate (BirA-bio-5'-AMP or holoBirA) complex. HoloBirA can either transfer the biotinyl moiety to the biotin carboxyl carrier protein (BCCP) subunit of acetyl-CoA carboxylase, or bind to the biotin operator site and inhibit transcription of the operon.</text>
</comment>
<evidence type="ECO:0000256" key="2">
    <source>
        <dbReference type="ARBA" id="ARBA00022741"/>
    </source>
</evidence>
<dbReference type="GO" id="GO:0005524">
    <property type="term" value="F:ATP binding"/>
    <property type="evidence" value="ECO:0007669"/>
    <property type="project" value="UniProtKB-UniRule"/>
</dbReference>
<dbReference type="Gene3D" id="1.10.10.10">
    <property type="entry name" value="Winged helix-like DNA-binding domain superfamily/Winged helix DNA-binding domain"/>
    <property type="match status" value="1"/>
</dbReference>
<evidence type="ECO:0000256" key="6">
    <source>
        <dbReference type="HAMAP-Rule" id="MF_00978"/>
    </source>
</evidence>
<dbReference type="PROSITE" id="PS51733">
    <property type="entry name" value="BPL_LPL_CATALYTIC"/>
    <property type="match status" value="1"/>
</dbReference>
<dbReference type="EC" id="6.3.4.15" evidence="6"/>
<dbReference type="GO" id="GO:0003677">
    <property type="term" value="F:DNA binding"/>
    <property type="evidence" value="ECO:0007669"/>
    <property type="project" value="UniProtKB-UniRule"/>
</dbReference>
<feature type="domain" description="BPL/LPL catalytic" evidence="7">
    <location>
        <begin position="75"/>
        <end position="254"/>
    </location>
</feature>
<organism evidence="8 9">
    <name type="scientific">Parashewanella curva</name>
    <dbReference type="NCBI Taxonomy" id="2338552"/>
    <lineage>
        <taxon>Bacteria</taxon>
        <taxon>Pseudomonadati</taxon>
        <taxon>Pseudomonadota</taxon>
        <taxon>Gammaproteobacteria</taxon>
        <taxon>Alteromonadales</taxon>
        <taxon>Shewanellaceae</taxon>
        <taxon>Parashewanella</taxon>
    </lineage>
</organism>
<dbReference type="Gene3D" id="2.30.30.100">
    <property type="match status" value="1"/>
</dbReference>
<gene>
    <name evidence="6 8" type="primary">birA</name>
    <name evidence="8" type="ORF">D5018_12185</name>
</gene>
<feature type="binding site" evidence="6">
    <location>
        <position position="184"/>
    </location>
    <ligand>
        <name>biotin</name>
        <dbReference type="ChEBI" id="CHEBI:57586"/>
    </ligand>
</feature>
<dbReference type="RefSeq" id="WP_121839280.1">
    <property type="nucleotide sequence ID" value="NZ_ML014783.1"/>
</dbReference>
<feature type="DNA-binding region" description="H-T-H motif" evidence="6">
    <location>
        <begin position="24"/>
        <end position="43"/>
    </location>
</feature>
<name>A0A3L8PVQ4_9GAMM</name>
<dbReference type="Pfam" id="PF08279">
    <property type="entry name" value="HTH_11"/>
    <property type="match status" value="1"/>
</dbReference>
<reference evidence="8 9" key="1">
    <citation type="submission" date="2018-09" db="EMBL/GenBank/DDBJ databases">
        <title>Phylogeny of the Shewanellaceae, and recommendation for two new genera, Pseudoshewanella and Parashewanella.</title>
        <authorList>
            <person name="Wang G."/>
        </authorList>
    </citation>
    <scope>NUCLEOTIDE SEQUENCE [LARGE SCALE GENOMIC DNA]</scope>
    <source>
        <strain evidence="8 9">C51</strain>
    </source>
</reference>
<evidence type="ECO:0000256" key="5">
    <source>
        <dbReference type="ARBA" id="ARBA00047846"/>
    </source>
</evidence>
<dbReference type="InterPro" id="IPR030855">
    <property type="entry name" value="Bifunct_BirA"/>
</dbReference>
<evidence type="ECO:0000313" key="9">
    <source>
        <dbReference type="Proteomes" id="UP000281474"/>
    </source>
</evidence>
<dbReference type="OrthoDB" id="9807064at2"/>
<accession>A0A3L8PVQ4</accession>
<comment type="catalytic activity">
    <reaction evidence="5 6">
        <text>biotin + L-lysyl-[protein] + ATP = N(6)-biotinyl-L-lysyl-[protein] + AMP + diphosphate + H(+)</text>
        <dbReference type="Rhea" id="RHEA:11756"/>
        <dbReference type="Rhea" id="RHEA-COMP:9752"/>
        <dbReference type="Rhea" id="RHEA-COMP:10505"/>
        <dbReference type="ChEBI" id="CHEBI:15378"/>
        <dbReference type="ChEBI" id="CHEBI:29969"/>
        <dbReference type="ChEBI" id="CHEBI:30616"/>
        <dbReference type="ChEBI" id="CHEBI:33019"/>
        <dbReference type="ChEBI" id="CHEBI:57586"/>
        <dbReference type="ChEBI" id="CHEBI:83144"/>
        <dbReference type="ChEBI" id="CHEBI:456215"/>
        <dbReference type="EC" id="6.3.4.15"/>
    </reaction>
</comment>
<dbReference type="InterPro" id="IPR013196">
    <property type="entry name" value="HTH_11"/>
</dbReference>
<keyword evidence="2 6" id="KW-0547">Nucleotide-binding</keyword>
<comment type="similarity">
    <text evidence="6">Belongs to the biotin--protein ligase family.</text>
</comment>
<keyword evidence="6" id="KW-0678">Repressor</keyword>
<evidence type="ECO:0000313" key="8">
    <source>
        <dbReference type="EMBL" id="RLV59450.1"/>
    </source>
</evidence>
<feature type="binding site" evidence="6">
    <location>
        <position position="113"/>
    </location>
    <ligand>
        <name>biotin</name>
        <dbReference type="ChEBI" id="CHEBI:57586"/>
    </ligand>
</feature>
<feature type="binding site" evidence="6">
    <location>
        <begin position="117"/>
        <end position="119"/>
    </location>
    <ligand>
        <name>biotin</name>
        <dbReference type="ChEBI" id="CHEBI:57586"/>
    </ligand>
</feature>
<evidence type="ECO:0000259" key="7">
    <source>
        <dbReference type="PROSITE" id="PS51733"/>
    </source>
</evidence>
<evidence type="ECO:0000256" key="1">
    <source>
        <dbReference type="ARBA" id="ARBA00022598"/>
    </source>
</evidence>
<dbReference type="Gene3D" id="3.30.930.10">
    <property type="entry name" value="Bira Bifunctional Protein, Domain 2"/>
    <property type="match status" value="1"/>
</dbReference>
<dbReference type="CDD" id="cd16442">
    <property type="entry name" value="BPL"/>
    <property type="match status" value="1"/>
</dbReference>
<dbReference type="InterPro" id="IPR036388">
    <property type="entry name" value="WH-like_DNA-bd_sf"/>
</dbReference>
<dbReference type="AlphaFoldDB" id="A0A3L8PVQ4"/>
<dbReference type="InterPro" id="IPR004408">
    <property type="entry name" value="Biotin_CoA_COase_ligase"/>
</dbReference>
<keyword evidence="6" id="KW-0805">Transcription regulation</keyword>
<keyword evidence="3 6" id="KW-0067">ATP-binding</keyword>
<proteinExistence type="inferred from homology"/>
<dbReference type="SUPFAM" id="SSF55681">
    <property type="entry name" value="Class II aaRS and biotin synthetases"/>
    <property type="match status" value="1"/>
</dbReference>
<dbReference type="EMBL" id="QZEI01000034">
    <property type="protein sequence ID" value="RLV59450.1"/>
    <property type="molecule type" value="Genomic_DNA"/>
</dbReference>
<feature type="binding site" evidence="6">
    <location>
        <begin position="90"/>
        <end position="92"/>
    </location>
    <ligand>
        <name>biotin</name>
        <dbReference type="ChEBI" id="CHEBI:57586"/>
    </ligand>
</feature>
<dbReference type="NCBIfam" id="NF008847">
    <property type="entry name" value="PRK11886.1-2"/>
    <property type="match status" value="1"/>
</dbReference>
<dbReference type="GO" id="GO:0006355">
    <property type="term" value="P:regulation of DNA-templated transcription"/>
    <property type="evidence" value="ECO:0007669"/>
    <property type="project" value="UniProtKB-UniRule"/>
</dbReference>
<protein>
    <recommendedName>
        <fullName evidence="6">Bifunctional ligase/repressor BirA</fullName>
    </recommendedName>
    <alternativeName>
        <fullName evidence="6">Biotin operon repressor</fullName>
    </alternativeName>
    <alternativeName>
        <fullName evidence="6">Biotin--[acetyl-CoA-carboxylase] ligase</fullName>
        <ecNumber evidence="6">6.3.4.15</ecNumber>
    </alternativeName>
    <alternativeName>
        <fullName evidence="6">Biotin--protein ligase</fullName>
    </alternativeName>
    <alternativeName>
        <fullName evidence="6">Biotin-[acetyl-CoA carboxylase] synthetase</fullName>
    </alternativeName>
</protein>
<dbReference type="Pfam" id="PF03099">
    <property type="entry name" value="BPL_LplA_LipB"/>
    <property type="match status" value="1"/>
</dbReference>
<dbReference type="NCBIfam" id="TIGR00121">
    <property type="entry name" value="birA_ligase"/>
    <property type="match status" value="1"/>
</dbReference>
<evidence type="ECO:0000256" key="4">
    <source>
        <dbReference type="ARBA" id="ARBA00023267"/>
    </source>
</evidence>
<dbReference type="NCBIfam" id="NF008850">
    <property type="entry name" value="PRK11886.1-5"/>
    <property type="match status" value="1"/>
</dbReference>
<dbReference type="InterPro" id="IPR045864">
    <property type="entry name" value="aa-tRNA-synth_II/BPL/LPL"/>
</dbReference>
<keyword evidence="4 6" id="KW-0092">Biotin</keyword>
<dbReference type="HAMAP" id="MF_00978">
    <property type="entry name" value="Bifunct_BirA"/>
    <property type="match status" value="1"/>
</dbReference>
<dbReference type="Proteomes" id="UP000281474">
    <property type="component" value="Unassembled WGS sequence"/>
</dbReference>
<keyword evidence="9" id="KW-1185">Reference proteome</keyword>
<dbReference type="GO" id="GO:0004077">
    <property type="term" value="F:biotin--[biotin carboxyl-carrier protein] ligase activity"/>
    <property type="evidence" value="ECO:0007669"/>
    <property type="project" value="UniProtKB-UniRule"/>
</dbReference>
<dbReference type="GO" id="GO:0005737">
    <property type="term" value="C:cytoplasm"/>
    <property type="evidence" value="ECO:0007669"/>
    <property type="project" value="TreeGrafter"/>
</dbReference>
<dbReference type="Pfam" id="PF02237">
    <property type="entry name" value="BPL_C"/>
    <property type="match status" value="1"/>
</dbReference>
<dbReference type="InterPro" id="IPR004143">
    <property type="entry name" value="BPL_LPL_catalytic"/>
</dbReference>
<dbReference type="InterPro" id="IPR036390">
    <property type="entry name" value="WH_DNA-bd_sf"/>
</dbReference>
<evidence type="ECO:0000256" key="3">
    <source>
        <dbReference type="ARBA" id="ARBA00022840"/>
    </source>
</evidence>
<sequence length="318" mass="35002">MAEQWQRRRQILTALSHHQGFISGEALATQLGVSRMTISNHIDALEALGVEIFSVKGKGYKLQKPVPLMDATELLKGIQSRCFYFDEIDSTNSFMMKHANELNSGDICIAEHQSAGRGRRGRNWVSPYGSHFYGSVFWNFPQGMAQAMGLSLVVGCSLVTALEALGVSGLAVKWPNDVYLNGKKLAGILVEMSGQADGECQIVIGVGVNFVMPSNSGEQIDQPWCDLTNVDIPSKTAFAIAFHQQLVSDLKVFESQGLKPFLSRWQQTDLYKDQEIRLEMADNHVEGICRGIDEQGGILLELDGEVKSYVGGEISVRT</sequence>
<dbReference type="PANTHER" id="PTHR12835">
    <property type="entry name" value="BIOTIN PROTEIN LIGASE"/>
    <property type="match status" value="1"/>
</dbReference>
<dbReference type="InterPro" id="IPR003142">
    <property type="entry name" value="BPL_C"/>
</dbReference>
<dbReference type="SUPFAM" id="SSF50037">
    <property type="entry name" value="C-terminal domain of transcriptional repressors"/>
    <property type="match status" value="1"/>
</dbReference>
<dbReference type="PANTHER" id="PTHR12835:SF5">
    <property type="entry name" value="BIOTIN--PROTEIN LIGASE"/>
    <property type="match status" value="1"/>
</dbReference>
<keyword evidence="1 6" id="KW-0436">Ligase</keyword>
<keyword evidence="6" id="KW-0238">DNA-binding</keyword>
<keyword evidence="6" id="KW-0804">Transcription</keyword>
<dbReference type="SUPFAM" id="SSF46785">
    <property type="entry name" value="Winged helix' DNA-binding domain"/>
    <property type="match status" value="1"/>
</dbReference>